<proteinExistence type="predicted"/>
<evidence type="ECO:0000313" key="6">
    <source>
        <dbReference type="Proteomes" id="UP000765509"/>
    </source>
</evidence>
<protein>
    <recommendedName>
        <fullName evidence="7">Peroxisomal biogenesis factor 11</fullName>
    </recommendedName>
</protein>
<dbReference type="EMBL" id="AVOT02006284">
    <property type="protein sequence ID" value="MBW0481194.1"/>
    <property type="molecule type" value="Genomic_DNA"/>
</dbReference>
<evidence type="ECO:0000256" key="4">
    <source>
        <dbReference type="ARBA" id="ARBA00046271"/>
    </source>
</evidence>
<keyword evidence="6" id="KW-1185">Reference proteome</keyword>
<dbReference type="InterPro" id="IPR008733">
    <property type="entry name" value="PEX11"/>
</dbReference>
<evidence type="ECO:0000256" key="3">
    <source>
        <dbReference type="ARBA" id="ARBA00023140"/>
    </source>
</evidence>
<keyword evidence="1" id="KW-0962">Peroxisome biogenesis</keyword>
<evidence type="ECO:0000256" key="2">
    <source>
        <dbReference type="ARBA" id="ARBA00023136"/>
    </source>
</evidence>
<dbReference type="GO" id="GO:0016559">
    <property type="term" value="P:peroxisome fission"/>
    <property type="evidence" value="ECO:0007669"/>
    <property type="project" value="InterPro"/>
</dbReference>
<dbReference type="GO" id="GO:0005778">
    <property type="term" value="C:peroxisomal membrane"/>
    <property type="evidence" value="ECO:0007669"/>
    <property type="project" value="UniProtKB-SubCell"/>
</dbReference>
<evidence type="ECO:0008006" key="7">
    <source>
        <dbReference type="Google" id="ProtNLM"/>
    </source>
</evidence>
<sequence>MTSFADQIILHPVVSASLKVGNTTVGRDKLYRTAQYFSRFLVWYLQKYDHDKQMALRFNNLKSALGLSRKLMRIGKPLEHLQAALKATKEFYDPVLAICTIGRQLAYASYLFNDMVIWAEKIKFITVEKANLANVNKRAAQFWMVGILLNIASGVYKHQQVQTKLRQCRKNYSKTMVEHEKEEKKLQTKSLSTQAFAVRLQLLQDLCDLISPSSTLGYHSLNDGVIGIAGVISSLLGLRTQVNKVLGGAGK</sequence>
<dbReference type="Pfam" id="PF05648">
    <property type="entry name" value="PEX11"/>
    <property type="match status" value="1"/>
</dbReference>
<keyword evidence="3" id="KW-0576">Peroxisome</keyword>
<dbReference type="AlphaFoldDB" id="A0A9Q3GW55"/>
<dbReference type="OrthoDB" id="411017at2759"/>
<accession>A0A9Q3GW55</accession>
<name>A0A9Q3GW55_9BASI</name>
<gene>
    <name evidence="5" type="ORF">O181_020909</name>
</gene>
<dbReference type="PANTHER" id="PTHR12652:SF50">
    <property type="entry name" value="PEROXIN 11"/>
    <property type="match status" value="1"/>
</dbReference>
<comment type="subcellular location">
    <subcellularLocation>
        <location evidence="4">Peroxisome membrane</location>
    </subcellularLocation>
</comment>
<dbReference type="Proteomes" id="UP000765509">
    <property type="component" value="Unassembled WGS sequence"/>
</dbReference>
<reference evidence="5" key="1">
    <citation type="submission" date="2021-03" db="EMBL/GenBank/DDBJ databases">
        <title>Draft genome sequence of rust myrtle Austropuccinia psidii MF-1, a brazilian biotype.</title>
        <authorList>
            <person name="Quecine M.C."/>
            <person name="Pachon D.M.R."/>
            <person name="Bonatelli M.L."/>
            <person name="Correr F.H."/>
            <person name="Franceschini L.M."/>
            <person name="Leite T.F."/>
            <person name="Margarido G.R.A."/>
            <person name="Almeida C.A."/>
            <person name="Ferrarezi J.A."/>
            <person name="Labate C.A."/>
        </authorList>
    </citation>
    <scope>NUCLEOTIDE SEQUENCE</scope>
    <source>
        <strain evidence="5">MF-1</strain>
    </source>
</reference>
<evidence type="ECO:0000313" key="5">
    <source>
        <dbReference type="EMBL" id="MBW0481194.1"/>
    </source>
</evidence>
<evidence type="ECO:0000256" key="1">
    <source>
        <dbReference type="ARBA" id="ARBA00022593"/>
    </source>
</evidence>
<dbReference type="PANTHER" id="PTHR12652">
    <property type="entry name" value="PEROXISOMAL BIOGENESIS FACTOR 11"/>
    <property type="match status" value="1"/>
</dbReference>
<organism evidence="5 6">
    <name type="scientific">Austropuccinia psidii MF-1</name>
    <dbReference type="NCBI Taxonomy" id="1389203"/>
    <lineage>
        <taxon>Eukaryota</taxon>
        <taxon>Fungi</taxon>
        <taxon>Dikarya</taxon>
        <taxon>Basidiomycota</taxon>
        <taxon>Pucciniomycotina</taxon>
        <taxon>Pucciniomycetes</taxon>
        <taxon>Pucciniales</taxon>
        <taxon>Sphaerophragmiaceae</taxon>
        <taxon>Austropuccinia</taxon>
    </lineage>
</organism>
<comment type="caution">
    <text evidence="5">The sequence shown here is derived from an EMBL/GenBank/DDBJ whole genome shotgun (WGS) entry which is preliminary data.</text>
</comment>
<keyword evidence="2" id="KW-0472">Membrane</keyword>